<evidence type="ECO:0000313" key="3">
    <source>
        <dbReference type="Proteomes" id="UP000196402"/>
    </source>
</evidence>
<evidence type="ECO:0000313" key="2">
    <source>
        <dbReference type="EMBL" id="SCA59793.1"/>
    </source>
</evidence>
<dbReference type="VEuPathDB" id="PlasmoDB:PVX_006580"/>
<gene>
    <name evidence="2" type="ORF">PVT01_000043200</name>
</gene>
<dbReference type="Proteomes" id="UP000196402">
    <property type="component" value="Unassembled WGS sequence"/>
</dbReference>
<feature type="region of interest" description="Disordered" evidence="1">
    <location>
        <begin position="239"/>
        <end position="270"/>
    </location>
</feature>
<dbReference type="EMBL" id="FLYH01000084">
    <property type="protein sequence ID" value="SCA59793.1"/>
    <property type="molecule type" value="Genomic_DNA"/>
</dbReference>
<sequence length="350" mass="40782">MLVGNEESWKEFQRSALSFSGDLNSEKFYNGLEDLNGYRKYFENCESLTKFPNSVPLKIICAKLLKYLETNSFSRNNDNEYDYCLLLNYWVYSSLNIILHSKYPSQIVPAFGNIVFIWNSFIKDKLKKPENEICKPNSDIIMHNDWRDRKELYEYYVDYKPIIQTVKNYSYTCKEYYHYVENKKKIYKHFKKHCPSDDTKKCPKYYTQCEPYNPEYVLPTLECHKQIIKEREADASSALQKAKVHSVNELDSEDSDDRMRPDDAPKFSGNPHTVTKLGNVLLGVVATSMTSGALYRFTPLGGMIRNGLGWNNNNMRNFNGGDIRLYDYASESFNPYTGGGDEHYIGYHPA</sequence>
<dbReference type="VEuPathDB" id="PlasmoDB:PVP01_0735600"/>
<protein>
    <submittedName>
        <fullName evidence="2">VIR protein</fullName>
    </submittedName>
</protein>
<dbReference type="Pfam" id="PF05795">
    <property type="entry name" value="Plasmodium_Vir"/>
    <property type="match status" value="2"/>
</dbReference>
<organism evidence="2 3">
    <name type="scientific">Plasmodium vivax</name>
    <name type="common">malaria parasite P. vivax</name>
    <dbReference type="NCBI Taxonomy" id="5855"/>
    <lineage>
        <taxon>Eukaryota</taxon>
        <taxon>Sar</taxon>
        <taxon>Alveolata</taxon>
        <taxon>Apicomplexa</taxon>
        <taxon>Aconoidasida</taxon>
        <taxon>Haemosporida</taxon>
        <taxon>Plasmodiidae</taxon>
        <taxon>Plasmodium</taxon>
        <taxon>Plasmodium (Plasmodium)</taxon>
    </lineage>
</organism>
<reference evidence="2 3" key="1">
    <citation type="submission" date="2016-07" db="EMBL/GenBank/DDBJ databases">
        <authorList>
            <consortium name="Pathogen Informatics"/>
        </authorList>
    </citation>
    <scope>NUCLEOTIDE SEQUENCE [LARGE SCALE GENOMIC DNA]</scope>
</reference>
<accession>A0A1G4EBQ2</accession>
<proteinExistence type="predicted"/>
<dbReference type="VEuPathDB" id="PlasmoDB:PVPAM_020028200"/>
<dbReference type="InterPro" id="IPR008780">
    <property type="entry name" value="Plasmodium_Vir"/>
</dbReference>
<dbReference type="VEuPathDB" id="PlasmoDB:PVW1_120012500"/>
<evidence type="ECO:0000256" key="1">
    <source>
        <dbReference type="SAM" id="MobiDB-lite"/>
    </source>
</evidence>
<name>A0A1G4EBQ2_PLAVI</name>
<dbReference type="AlphaFoldDB" id="A0A1G4EBQ2"/>